<gene>
    <name evidence="2" type="ORF">BGW38_000429</name>
</gene>
<feature type="region of interest" description="Disordered" evidence="1">
    <location>
        <begin position="26"/>
        <end position="48"/>
    </location>
</feature>
<name>A0A9P6KEZ0_9FUNG</name>
<dbReference type="AlphaFoldDB" id="A0A9P6KEZ0"/>
<dbReference type="OrthoDB" id="2442007at2759"/>
<keyword evidence="3" id="KW-1185">Reference proteome</keyword>
<dbReference type="EMBL" id="JAABOA010001115">
    <property type="protein sequence ID" value="KAF9582267.1"/>
    <property type="molecule type" value="Genomic_DNA"/>
</dbReference>
<comment type="caution">
    <text evidence="2">The sequence shown here is derived from an EMBL/GenBank/DDBJ whole genome shotgun (WGS) entry which is preliminary data.</text>
</comment>
<proteinExistence type="predicted"/>
<reference evidence="2" key="1">
    <citation type="journal article" date="2020" name="Fungal Divers.">
        <title>Resolving the Mortierellaceae phylogeny through synthesis of multi-gene phylogenetics and phylogenomics.</title>
        <authorList>
            <person name="Vandepol N."/>
            <person name="Liber J."/>
            <person name="Desiro A."/>
            <person name="Na H."/>
            <person name="Kennedy M."/>
            <person name="Barry K."/>
            <person name="Grigoriev I.V."/>
            <person name="Miller A.N."/>
            <person name="O'Donnell K."/>
            <person name="Stajich J.E."/>
            <person name="Bonito G."/>
        </authorList>
    </citation>
    <scope>NUCLEOTIDE SEQUENCE</scope>
    <source>
        <strain evidence="2">KOD1015</strain>
    </source>
</reference>
<evidence type="ECO:0000256" key="1">
    <source>
        <dbReference type="SAM" id="MobiDB-lite"/>
    </source>
</evidence>
<accession>A0A9P6KEZ0</accession>
<organism evidence="2 3">
    <name type="scientific">Lunasporangiospora selenospora</name>
    <dbReference type="NCBI Taxonomy" id="979761"/>
    <lineage>
        <taxon>Eukaryota</taxon>
        <taxon>Fungi</taxon>
        <taxon>Fungi incertae sedis</taxon>
        <taxon>Mucoromycota</taxon>
        <taxon>Mortierellomycotina</taxon>
        <taxon>Mortierellomycetes</taxon>
        <taxon>Mortierellales</taxon>
        <taxon>Mortierellaceae</taxon>
        <taxon>Lunasporangiospora</taxon>
    </lineage>
</organism>
<evidence type="ECO:0000313" key="2">
    <source>
        <dbReference type="EMBL" id="KAF9582267.1"/>
    </source>
</evidence>
<protein>
    <submittedName>
        <fullName evidence="2">Uncharacterized protein</fullName>
    </submittedName>
</protein>
<feature type="region of interest" description="Disordered" evidence="1">
    <location>
        <begin position="74"/>
        <end position="95"/>
    </location>
</feature>
<sequence length="126" mass="13815">AQTTTIEDWSMEYKYELISQTNHYHPQANQQPAQALAPSSTTTTSSALPSNRLNFSLTLTPTASITMSFFKSNKSTASAATTPAQTPRSSMQGQRLVQIQKMTPEQSLEYLMTKTMSNAAAGSYVR</sequence>
<feature type="compositionally biased region" description="Low complexity" evidence="1">
    <location>
        <begin position="75"/>
        <end position="90"/>
    </location>
</feature>
<feature type="non-terminal residue" evidence="2">
    <location>
        <position position="1"/>
    </location>
</feature>
<dbReference type="Proteomes" id="UP000780801">
    <property type="component" value="Unassembled WGS sequence"/>
</dbReference>
<evidence type="ECO:0000313" key="3">
    <source>
        <dbReference type="Proteomes" id="UP000780801"/>
    </source>
</evidence>